<keyword evidence="1" id="KW-0227">DNA damage</keyword>
<dbReference type="GO" id="GO:0006310">
    <property type="term" value="P:DNA recombination"/>
    <property type="evidence" value="ECO:0007669"/>
    <property type="project" value="UniProtKB-KW"/>
</dbReference>
<sequence>PSNPNEVLNQNLIYLSDNCSYLINKHYPIISTTEENIFGLALLKIIDILKKMDKDYKDCGIELTVNKYDRIIYNFEKYDSNYINIESFKLKYNHMKNSMKNEQVEILNIIKSKLKIKDNFSIFIDGPGSRGKTYLLNCILNYCSSKSIPFKAVASSGVASLLLLNGKTAHLTFKIPLKLTTDSICGVFPNSSLGNDLMQVKFILWDEISMKHRNAVECVNRLFQSL</sequence>
<organism evidence="3 4">
    <name type="scientific">Phakopsora pachyrhizi</name>
    <name type="common">Asian soybean rust disease fungus</name>
    <dbReference type="NCBI Taxonomy" id="170000"/>
    <lineage>
        <taxon>Eukaryota</taxon>
        <taxon>Fungi</taxon>
        <taxon>Dikarya</taxon>
        <taxon>Basidiomycota</taxon>
        <taxon>Pucciniomycotina</taxon>
        <taxon>Pucciniomycetes</taxon>
        <taxon>Pucciniales</taxon>
        <taxon>Phakopsoraceae</taxon>
        <taxon>Phakopsora</taxon>
    </lineage>
</organism>
<dbReference type="GO" id="GO:0005524">
    <property type="term" value="F:ATP binding"/>
    <property type="evidence" value="ECO:0007669"/>
    <property type="project" value="UniProtKB-KW"/>
</dbReference>
<keyword evidence="1" id="KW-0378">Hydrolase</keyword>
<name>A0AAV0BVM3_PHAPC</name>
<gene>
    <name evidence="3" type="ORF">PPACK8108_LOCUS26147</name>
</gene>
<dbReference type="GO" id="GO:0043139">
    <property type="term" value="F:5'-3' DNA helicase activity"/>
    <property type="evidence" value="ECO:0007669"/>
    <property type="project" value="UniProtKB-EC"/>
</dbReference>
<evidence type="ECO:0000259" key="2">
    <source>
        <dbReference type="Pfam" id="PF05970"/>
    </source>
</evidence>
<dbReference type="Pfam" id="PF05970">
    <property type="entry name" value="PIF1"/>
    <property type="match status" value="1"/>
</dbReference>
<comment type="cofactor">
    <cofactor evidence="1">
        <name>Mg(2+)</name>
        <dbReference type="ChEBI" id="CHEBI:18420"/>
    </cofactor>
</comment>
<feature type="non-terminal residue" evidence="3">
    <location>
        <position position="1"/>
    </location>
</feature>
<dbReference type="PANTHER" id="PTHR10492:SF57">
    <property type="entry name" value="ATP-DEPENDENT DNA HELICASE"/>
    <property type="match status" value="1"/>
</dbReference>
<proteinExistence type="inferred from homology"/>
<dbReference type="EMBL" id="CALTRL010006371">
    <property type="protein sequence ID" value="CAH7690718.1"/>
    <property type="molecule type" value="Genomic_DNA"/>
</dbReference>
<dbReference type="InterPro" id="IPR027417">
    <property type="entry name" value="P-loop_NTPase"/>
</dbReference>
<dbReference type="GO" id="GO:0006281">
    <property type="term" value="P:DNA repair"/>
    <property type="evidence" value="ECO:0007669"/>
    <property type="project" value="UniProtKB-KW"/>
</dbReference>
<comment type="caution">
    <text evidence="3">The sequence shown here is derived from an EMBL/GenBank/DDBJ whole genome shotgun (WGS) entry which is preliminary data.</text>
</comment>
<dbReference type="InterPro" id="IPR010285">
    <property type="entry name" value="DNA_helicase_pif1-like_DEAD"/>
</dbReference>
<dbReference type="GO" id="GO:0000723">
    <property type="term" value="P:telomere maintenance"/>
    <property type="evidence" value="ECO:0007669"/>
    <property type="project" value="InterPro"/>
</dbReference>
<accession>A0AAV0BVM3</accession>
<keyword evidence="1" id="KW-0233">DNA recombination</keyword>
<dbReference type="Proteomes" id="UP001153365">
    <property type="component" value="Unassembled WGS sequence"/>
</dbReference>
<keyword evidence="1" id="KW-0547">Nucleotide-binding</keyword>
<dbReference type="EC" id="5.6.2.3" evidence="1"/>
<keyword evidence="1 3" id="KW-0347">Helicase</keyword>
<feature type="domain" description="DNA helicase Pif1-like DEAD-box helicase" evidence="2">
    <location>
        <begin position="99"/>
        <end position="224"/>
    </location>
</feature>
<dbReference type="AlphaFoldDB" id="A0AAV0BVM3"/>
<dbReference type="PANTHER" id="PTHR10492">
    <property type="match status" value="1"/>
</dbReference>
<dbReference type="SUPFAM" id="SSF52540">
    <property type="entry name" value="P-loop containing nucleoside triphosphate hydrolases"/>
    <property type="match status" value="1"/>
</dbReference>
<keyword evidence="1" id="KW-0067">ATP-binding</keyword>
<reference evidence="3" key="1">
    <citation type="submission" date="2022-06" db="EMBL/GenBank/DDBJ databases">
        <authorList>
            <consortium name="SYNGENTA / RWTH Aachen University"/>
        </authorList>
    </citation>
    <scope>NUCLEOTIDE SEQUENCE</scope>
</reference>
<comment type="similarity">
    <text evidence="1">Belongs to the helicase family.</text>
</comment>
<evidence type="ECO:0000313" key="3">
    <source>
        <dbReference type="EMBL" id="CAH7690718.1"/>
    </source>
</evidence>
<dbReference type="GO" id="GO:0016787">
    <property type="term" value="F:hydrolase activity"/>
    <property type="evidence" value="ECO:0007669"/>
    <property type="project" value="UniProtKB-KW"/>
</dbReference>
<keyword evidence="4" id="KW-1185">Reference proteome</keyword>
<keyword evidence="1" id="KW-0234">DNA repair</keyword>
<comment type="catalytic activity">
    <reaction evidence="1">
        <text>ATP + H2O = ADP + phosphate + H(+)</text>
        <dbReference type="Rhea" id="RHEA:13065"/>
        <dbReference type="ChEBI" id="CHEBI:15377"/>
        <dbReference type="ChEBI" id="CHEBI:15378"/>
        <dbReference type="ChEBI" id="CHEBI:30616"/>
        <dbReference type="ChEBI" id="CHEBI:43474"/>
        <dbReference type="ChEBI" id="CHEBI:456216"/>
        <dbReference type="EC" id="5.6.2.3"/>
    </reaction>
</comment>
<protein>
    <recommendedName>
        <fullName evidence="1">ATP-dependent DNA helicase</fullName>
        <ecNumber evidence="1">5.6.2.3</ecNumber>
    </recommendedName>
</protein>
<dbReference type="Gene3D" id="3.40.50.300">
    <property type="entry name" value="P-loop containing nucleotide triphosphate hydrolases"/>
    <property type="match status" value="1"/>
</dbReference>
<evidence type="ECO:0000313" key="4">
    <source>
        <dbReference type="Proteomes" id="UP001153365"/>
    </source>
</evidence>
<evidence type="ECO:0000256" key="1">
    <source>
        <dbReference type="RuleBase" id="RU363044"/>
    </source>
</evidence>